<name>A0A7S4CKR0_9EUGL</name>
<dbReference type="InterPro" id="IPR000988">
    <property type="entry name" value="Ribosomal_eL24-rel_N"/>
</dbReference>
<proteinExistence type="inferred from homology"/>
<dbReference type="AlphaFoldDB" id="A0A7S4CKR0"/>
<evidence type="ECO:0000256" key="3">
    <source>
        <dbReference type="ARBA" id="ARBA00022517"/>
    </source>
</evidence>
<dbReference type="SUPFAM" id="SSF57716">
    <property type="entry name" value="Glucocorticoid receptor-like (DNA-binding domain)"/>
    <property type="match status" value="1"/>
</dbReference>
<feature type="domain" description="TRASH" evidence="6">
    <location>
        <begin position="6"/>
        <end position="44"/>
    </location>
</feature>
<dbReference type="Pfam" id="PF01246">
    <property type="entry name" value="Ribosomal_L24e"/>
    <property type="match status" value="1"/>
</dbReference>
<evidence type="ECO:0000256" key="1">
    <source>
        <dbReference type="ARBA" id="ARBA00004123"/>
    </source>
</evidence>
<gene>
    <name evidence="7" type="ORF">EGYM00163_LOCUS10839</name>
</gene>
<feature type="region of interest" description="Disordered" evidence="5">
    <location>
        <begin position="145"/>
        <end position="174"/>
    </location>
</feature>
<evidence type="ECO:0000256" key="5">
    <source>
        <dbReference type="SAM" id="MobiDB-lite"/>
    </source>
</evidence>
<comment type="subcellular location">
    <subcellularLocation>
        <location evidence="1">Nucleus</location>
    </subcellularLocation>
</comment>
<dbReference type="GO" id="GO:0005730">
    <property type="term" value="C:nucleolus"/>
    <property type="evidence" value="ECO:0007669"/>
    <property type="project" value="TreeGrafter"/>
</dbReference>
<keyword evidence="4" id="KW-0539">Nucleus</keyword>
<evidence type="ECO:0000259" key="6">
    <source>
        <dbReference type="SMART" id="SM00746"/>
    </source>
</evidence>
<evidence type="ECO:0000256" key="2">
    <source>
        <dbReference type="ARBA" id="ARBA00005647"/>
    </source>
</evidence>
<accession>A0A7S4CKR0</accession>
<comment type="similarity">
    <text evidence="2">Belongs to the eukaryotic ribosomal protein eL24 family.</text>
</comment>
<protein>
    <recommendedName>
        <fullName evidence="6">TRASH domain-containing protein</fullName>
    </recommendedName>
</protein>
<dbReference type="GO" id="GO:0003735">
    <property type="term" value="F:structural constituent of ribosome"/>
    <property type="evidence" value="ECO:0007669"/>
    <property type="project" value="InterPro"/>
</dbReference>
<dbReference type="InterPro" id="IPR056366">
    <property type="entry name" value="Ribosomal_eL24"/>
</dbReference>
<dbReference type="GO" id="GO:0042273">
    <property type="term" value="P:ribosomal large subunit biogenesis"/>
    <property type="evidence" value="ECO:0007669"/>
    <property type="project" value="TreeGrafter"/>
</dbReference>
<dbReference type="Gene3D" id="2.30.170.20">
    <property type="entry name" value="Ribosomal protein L24e"/>
    <property type="match status" value="1"/>
</dbReference>
<evidence type="ECO:0000313" key="7">
    <source>
        <dbReference type="EMBL" id="CAE0799718.1"/>
    </source>
</evidence>
<dbReference type="InterPro" id="IPR038630">
    <property type="entry name" value="L24e/L24_sf"/>
</dbReference>
<dbReference type="InterPro" id="IPR023442">
    <property type="entry name" value="Ribosomal_eL24_CS"/>
</dbReference>
<keyword evidence="3" id="KW-0690">Ribosome biogenesis</keyword>
<dbReference type="EMBL" id="HBJA01032459">
    <property type="protein sequence ID" value="CAE0799718.1"/>
    <property type="molecule type" value="Transcribed_RNA"/>
</dbReference>
<reference evidence="7" key="1">
    <citation type="submission" date="2021-01" db="EMBL/GenBank/DDBJ databases">
        <authorList>
            <person name="Corre E."/>
            <person name="Pelletier E."/>
            <person name="Niang G."/>
            <person name="Scheremetjew M."/>
            <person name="Finn R."/>
            <person name="Kale V."/>
            <person name="Holt S."/>
            <person name="Cochrane G."/>
            <person name="Meng A."/>
            <person name="Brown T."/>
            <person name="Cohen L."/>
        </authorList>
    </citation>
    <scope>NUCLEOTIDE SEQUENCE</scope>
    <source>
        <strain evidence="7">CCMP1594</strain>
    </source>
</reference>
<organism evidence="7">
    <name type="scientific">Eutreptiella gymnastica</name>
    <dbReference type="NCBI Taxonomy" id="73025"/>
    <lineage>
        <taxon>Eukaryota</taxon>
        <taxon>Discoba</taxon>
        <taxon>Euglenozoa</taxon>
        <taxon>Euglenida</taxon>
        <taxon>Spirocuta</taxon>
        <taxon>Euglenophyceae</taxon>
        <taxon>Eutreptiales</taxon>
        <taxon>Eutreptiaceae</taxon>
        <taxon>Eutreptiella</taxon>
    </lineage>
</organism>
<dbReference type="CDD" id="cd00472">
    <property type="entry name" value="Ribosomal_L24e_L24"/>
    <property type="match status" value="1"/>
</dbReference>
<dbReference type="FunFam" id="2.30.170.20:FF:000001">
    <property type="entry name" value="probable ribosome biogenesis protein RLP24"/>
    <property type="match status" value="1"/>
</dbReference>
<dbReference type="PANTHER" id="PTHR10792:SF8">
    <property type="entry name" value="RIBOSOME BIOGENESIS PROTEIN RLP24-RELATED"/>
    <property type="match status" value="1"/>
</dbReference>
<dbReference type="PANTHER" id="PTHR10792">
    <property type="entry name" value="60S RIBOSOMAL PROTEIN L24"/>
    <property type="match status" value="1"/>
</dbReference>
<dbReference type="PROSITE" id="PS01073">
    <property type="entry name" value="RIBOSOMAL_L24E"/>
    <property type="match status" value="1"/>
</dbReference>
<evidence type="ECO:0000256" key="4">
    <source>
        <dbReference type="ARBA" id="ARBA00023242"/>
    </source>
</evidence>
<sequence>MRIEKCSFCGAPVYPGHGIMYVRNDAKMFRFCASKCNKAFKRKKNPLKTKWTKAFRKAAGKELSLDRTLAFEKRRNVPVKYNRELMAKTLRAMKRVNEIKERRVKAHYAKRMEVRVALESAADLKLLQTNMDWVPEGQRERVERNVKAGNAWLKKKRSESANEKAMNRRASQSK</sequence>
<dbReference type="SMART" id="SM00746">
    <property type="entry name" value="TRASH"/>
    <property type="match status" value="1"/>
</dbReference>
<dbReference type="InterPro" id="IPR011017">
    <property type="entry name" value="TRASH_dom"/>
</dbReference>